<organism evidence="1 2">
    <name type="scientific">Levilactobacillus parabrevis ATCC 53295</name>
    <dbReference type="NCBI Taxonomy" id="1267003"/>
    <lineage>
        <taxon>Bacteria</taxon>
        <taxon>Bacillati</taxon>
        <taxon>Bacillota</taxon>
        <taxon>Bacilli</taxon>
        <taxon>Lactobacillales</taxon>
        <taxon>Lactobacillaceae</taxon>
        <taxon>Levilactobacillus</taxon>
    </lineage>
</organism>
<name>A0A0R1H1J0_9LACO</name>
<dbReference type="Proteomes" id="UP000051176">
    <property type="component" value="Unassembled WGS sequence"/>
</dbReference>
<reference evidence="1 2" key="1">
    <citation type="journal article" date="2015" name="Genome Announc.">
        <title>Expanding the biotechnology potential of lactobacilli through comparative genomics of 213 strains and associated genera.</title>
        <authorList>
            <person name="Sun Z."/>
            <person name="Harris H.M."/>
            <person name="McCann A."/>
            <person name="Guo C."/>
            <person name="Argimon S."/>
            <person name="Zhang W."/>
            <person name="Yang X."/>
            <person name="Jeffery I.B."/>
            <person name="Cooney J.C."/>
            <person name="Kagawa T.F."/>
            <person name="Liu W."/>
            <person name="Song Y."/>
            <person name="Salvetti E."/>
            <person name="Wrobel A."/>
            <person name="Rasinkangas P."/>
            <person name="Parkhill J."/>
            <person name="Rea M.C."/>
            <person name="O'Sullivan O."/>
            <person name="Ritari J."/>
            <person name="Douillard F.P."/>
            <person name="Paul Ross R."/>
            <person name="Yang R."/>
            <person name="Briner A.E."/>
            <person name="Felis G.E."/>
            <person name="de Vos W.M."/>
            <person name="Barrangou R."/>
            <person name="Klaenhammer T.R."/>
            <person name="Caufield P.W."/>
            <person name="Cui Y."/>
            <person name="Zhang H."/>
            <person name="O'Toole P.W."/>
        </authorList>
    </citation>
    <scope>NUCLEOTIDE SEQUENCE [LARGE SCALE GENOMIC DNA]</scope>
    <source>
        <strain evidence="1 2">ATCC 53295</strain>
    </source>
</reference>
<evidence type="ECO:0000313" key="1">
    <source>
        <dbReference type="EMBL" id="KRK37050.1"/>
    </source>
</evidence>
<dbReference type="AlphaFoldDB" id="A0A0R1H1J0"/>
<dbReference type="RefSeq" id="WP_020089083.1">
    <property type="nucleotide sequence ID" value="NZ_AZCZ01000013.1"/>
</dbReference>
<protein>
    <submittedName>
        <fullName evidence="1">Uncharacterized protein</fullName>
    </submittedName>
</protein>
<dbReference type="OrthoDB" id="2299624at2"/>
<comment type="caution">
    <text evidence="1">The sequence shown here is derived from an EMBL/GenBank/DDBJ whole genome shotgun (WGS) entry which is preliminary data.</text>
</comment>
<dbReference type="PATRIC" id="fig|1267003.4.peg.334"/>
<accession>A0A0R1H1J0</accession>
<proteinExistence type="predicted"/>
<dbReference type="eggNOG" id="ENOG50302E4">
    <property type="taxonomic scope" value="Bacteria"/>
</dbReference>
<keyword evidence="2" id="KW-1185">Reference proteome</keyword>
<gene>
    <name evidence="1" type="ORF">FD07_GL000308</name>
</gene>
<evidence type="ECO:0000313" key="2">
    <source>
        <dbReference type="Proteomes" id="UP000051176"/>
    </source>
</evidence>
<sequence>MTKHHQAYQSPYAAMLTPERFDLALKLAAQYHLDASQIMFAYLEITANVAEPAKAVTDRQKEIDERFQAFLEDAAKPL</sequence>
<dbReference type="EMBL" id="AZCZ01000013">
    <property type="protein sequence ID" value="KRK37050.1"/>
    <property type="molecule type" value="Genomic_DNA"/>
</dbReference>